<dbReference type="RefSeq" id="WP_153532809.1">
    <property type="nucleotide sequence ID" value="NZ_WEGH01000002.1"/>
</dbReference>
<dbReference type="Proteomes" id="UP000487268">
    <property type="component" value="Unassembled WGS sequence"/>
</dbReference>
<comment type="caution">
    <text evidence="2">The sequence shown here is derived from an EMBL/GenBank/DDBJ whole genome shotgun (WGS) entry which is preliminary data.</text>
</comment>
<keyword evidence="3" id="KW-1185">Reference proteome</keyword>
<sequence>MTTLIELAYTTAGGIAGAAVTTYLSRNHNRRQLRAEVQRQLLWVSAVRADVCDIAPS</sequence>
<gene>
    <name evidence="2" type="ORF">ACRB68_26630</name>
</gene>
<organism evidence="2 3">
    <name type="scientific">Actinomadura macrotermitis</name>
    <dbReference type="NCBI Taxonomy" id="2585200"/>
    <lineage>
        <taxon>Bacteria</taxon>
        <taxon>Bacillati</taxon>
        <taxon>Actinomycetota</taxon>
        <taxon>Actinomycetes</taxon>
        <taxon>Streptosporangiales</taxon>
        <taxon>Thermomonosporaceae</taxon>
        <taxon>Actinomadura</taxon>
    </lineage>
</organism>
<evidence type="ECO:0000256" key="1">
    <source>
        <dbReference type="SAM" id="Phobius"/>
    </source>
</evidence>
<dbReference type="OrthoDB" id="4180233at2"/>
<dbReference type="EMBL" id="WEGH01000002">
    <property type="protein sequence ID" value="MQY04606.1"/>
    <property type="molecule type" value="Genomic_DNA"/>
</dbReference>
<keyword evidence="1" id="KW-0472">Membrane</keyword>
<reference evidence="2 3" key="1">
    <citation type="submission" date="2019-10" db="EMBL/GenBank/DDBJ databases">
        <title>Actinomadura rubteroloni sp. nov. and Actinomadura macrotermitis sp. nov., isolated from the gut of fungus growing-termite Macrotermes natalensis.</title>
        <authorList>
            <person name="Benndorf R."/>
            <person name="Martin K."/>
            <person name="Kuefner M."/>
            <person name="De Beer W."/>
            <person name="Kaster A.-K."/>
            <person name="Vollmers J."/>
            <person name="Poulsen M."/>
            <person name="Beemelmanns C."/>
        </authorList>
    </citation>
    <scope>NUCLEOTIDE SEQUENCE [LARGE SCALE GENOMIC DNA]</scope>
    <source>
        <strain evidence="2 3">RB68</strain>
    </source>
</reference>
<protein>
    <submittedName>
        <fullName evidence="2">Uncharacterized protein</fullName>
    </submittedName>
</protein>
<dbReference type="AlphaFoldDB" id="A0A7K0BUA3"/>
<accession>A0A7K0BUA3</accession>
<feature type="transmembrane region" description="Helical" evidence="1">
    <location>
        <begin position="6"/>
        <end position="24"/>
    </location>
</feature>
<evidence type="ECO:0000313" key="3">
    <source>
        <dbReference type="Proteomes" id="UP000487268"/>
    </source>
</evidence>
<keyword evidence="1" id="KW-1133">Transmembrane helix</keyword>
<proteinExistence type="predicted"/>
<keyword evidence="1" id="KW-0812">Transmembrane</keyword>
<evidence type="ECO:0000313" key="2">
    <source>
        <dbReference type="EMBL" id="MQY04606.1"/>
    </source>
</evidence>
<name>A0A7K0BUA3_9ACTN</name>